<organism evidence="5 6">
    <name type="scientific">Psilocybe cf. subviscida</name>
    <dbReference type="NCBI Taxonomy" id="2480587"/>
    <lineage>
        <taxon>Eukaryota</taxon>
        <taxon>Fungi</taxon>
        <taxon>Dikarya</taxon>
        <taxon>Basidiomycota</taxon>
        <taxon>Agaricomycotina</taxon>
        <taxon>Agaricomycetes</taxon>
        <taxon>Agaricomycetidae</taxon>
        <taxon>Agaricales</taxon>
        <taxon>Agaricineae</taxon>
        <taxon>Strophariaceae</taxon>
        <taxon>Psilocybe</taxon>
    </lineage>
</organism>
<dbReference type="InterPro" id="IPR042065">
    <property type="entry name" value="E3_ELL-like"/>
</dbReference>
<comment type="caution">
    <text evidence="5">The sequence shown here is derived from an EMBL/GenBank/DDBJ whole genome shotgun (WGS) entry which is preliminary data.</text>
</comment>
<dbReference type="EMBL" id="JAACJJ010000028">
    <property type="protein sequence ID" value="KAF5322448.1"/>
    <property type="molecule type" value="Genomic_DNA"/>
</dbReference>
<feature type="compositionally biased region" description="Polar residues" evidence="4">
    <location>
        <begin position="1130"/>
        <end position="1139"/>
    </location>
</feature>
<evidence type="ECO:0000256" key="2">
    <source>
        <dbReference type="ARBA" id="ARBA00022840"/>
    </source>
</evidence>
<dbReference type="PANTHER" id="PTHR12435">
    <property type="match status" value="1"/>
</dbReference>
<dbReference type="InterPro" id="IPR013641">
    <property type="entry name" value="KTI12/PSTK"/>
</dbReference>
<dbReference type="Gene3D" id="3.40.50.300">
    <property type="entry name" value="P-loop containing nucleotide triphosphate hydrolases"/>
    <property type="match status" value="1"/>
</dbReference>
<feature type="compositionally biased region" description="Polar residues" evidence="4">
    <location>
        <begin position="1212"/>
        <end position="1222"/>
    </location>
</feature>
<keyword evidence="2" id="KW-0067">ATP-binding</keyword>
<evidence type="ECO:0000256" key="1">
    <source>
        <dbReference type="ARBA" id="ARBA00022741"/>
    </source>
</evidence>
<comment type="similarity">
    <text evidence="3">Belongs to the KTI12 family.</text>
</comment>
<feature type="compositionally biased region" description="Basic and acidic residues" evidence="4">
    <location>
        <begin position="690"/>
        <end position="717"/>
    </location>
</feature>
<feature type="compositionally biased region" description="Low complexity" evidence="4">
    <location>
        <begin position="651"/>
        <end position="676"/>
    </location>
</feature>
<evidence type="ECO:0008006" key="7">
    <source>
        <dbReference type="Google" id="ProtNLM"/>
    </source>
</evidence>
<dbReference type="SUPFAM" id="SSF52540">
    <property type="entry name" value="P-loop containing nucleoside triphosphate hydrolases"/>
    <property type="match status" value="1"/>
</dbReference>
<feature type="compositionally biased region" description="Basic and acidic residues" evidence="4">
    <location>
        <begin position="810"/>
        <end position="821"/>
    </location>
</feature>
<dbReference type="GO" id="GO:0005524">
    <property type="term" value="F:ATP binding"/>
    <property type="evidence" value="ECO:0007669"/>
    <property type="project" value="UniProtKB-KW"/>
</dbReference>
<dbReference type="Proteomes" id="UP000567179">
    <property type="component" value="Unassembled WGS sequence"/>
</dbReference>
<evidence type="ECO:0000313" key="6">
    <source>
        <dbReference type="Proteomes" id="UP000567179"/>
    </source>
</evidence>
<keyword evidence="6" id="KW-1185">Reference proteome</keyword>
<dbReference type="Gene3D" id="1.10.10.2670">
    <property type="entry name" value="E3 ubiquitin-protein ligase"/>
    <property type="match status" value="1"/>
</dbReference>
<sequence length="1329" mass="149888">MALITFAGFPASGKSSRAQQLADFLNAKLKDNPQLSVKLLSDHSLGLTRAVYDGMYLTPAVRPPNSSDPYRQQIRKTSPRHTFYRHTATAVDRYHSHRGFSKLHQGVPLPDLLCCPRDEASDVYRMSLVDAGRAATLIPIQVFVVAPPDKCREWNDARQADSRYKETTLDNLLVRFEEPSSMVRWDAPLFTVMYDDAELPGEDIWEAITKGNLKPPNSGTLAVAKAPADALHILEQTTTLMASAIVAASNASTGGESPIAVGANVKVVVTLPPRNITLSEMQRLKRQFVTVHKKAITLGTTERGSVDWSEETNKCLGQPPSSPSDVFVLWPPPTPPLPRIMPLPADQTLSILPYSRPGDAVQSKPKTAMLVRMSAETLLALESQPAQTQIHVEFGDKPGIYVGDAYFSMSHSKEDERTPHELYLRAASANKKAAPLKLFANVVGKFQVERELTKELREKISGSTQDAVKQRQSRNIVVLDTPLDIPPNPKKRKDPSASTASMFRKPVKPADIKGPSAATTPIAVTKVPSPSAPSSSTKEPGVPLRTRVIRCLAASPKPEEELLKLICGQGASQGQRRDVLDLLQLIAELDSTKKPPQYRLKPQSWLDVRPYEWNMANPERVQMLRNARGALQSLGLKNGDPAWEHVRDRSPPSAIPASSSTTSSEHSRHSTSSSSINGKIAEVQPKRGLSSREVKEKAKRPKSDPKAEITAKDESLRATRPAIPAPEAVSRSESARSNLAPERRNEPSRMNPPEPRRAEPTRPKEISRAAESSTARKPPAPLPAPEPRSAVPKTNGRPAPSPAASTSASRKRERDDEREAAEPAAVSRVSSAAYNEDKVPAPQRIKRLKRESGIDYDNERDRDRDRDRERDRDRDRERAPSSVDRVKMKAKREESPRDDRLDRVKVQDRPLKRDDSPRDDRVERLRTQERPVKREESPRDDKAERLKAKERSIKREESPRDEKTERIKVRERERVMKRDESPAGERVERTKLKEKERAMKREESPRGDMRASTSKRKAVERDDDDDEDDYRDRKAPLQAKKRKTDTALSVASARAREREREEELDERDRERKRERERERKERERERDKREREREREKEREREQRIREREREERRKEGSPLKQSHVEPRSSKGSTLASSARSKPSKREESPPPMKKKIPTAVSAASPDSHSTYSNDHQRSKSTSAKPRRRSPIYTSSEEEDEEEEAPTRRGTKNGTSAQSTALRETAPRKLPTDRSSLRKLHESCYDQYTDVYSQLIRQRHILRKLRDNDALPDGGSDSEGSSGLMGVDDLEALTERYHKLCSELKSIRDMLKRPLKNGEMLSAPEMLTA</sequence>
<feature type="compositionally biased region" description="Basic and acidic residues" evidence="4">
    <location>
        <begin position="1054"/>
        <end position="1129"/>
    </location>
</feature>
<feature type="compositionally biased region" description="Basic and acidic residues" evidence="4">
    <location>
        <begin position="754"/>
        <end position="768"/>
    </location>
</feature>
<feature type="region of interest" description="Disordered" evidence="4">
    <location>
        <begin position="481"/>
        <end position="541"/>
    </location>
</feature>
<feature type="compositionally biased region" description="Polar residues" evidence="4">
    <location>
        <begin position="1165"/>
        <end position="1184"/>
    </location>
</feature>
<gene>
    <name evidence="5" type="ORF">D9619_001829</name>
</gene>
<dbReference type="OrthoDB" id="9972657at2759"/>
<name>A0A8H5BHA0_9AGAR</name>
<feature type="compositionally biased region" description="Basic and acidic residues" evidence="4">
    <location>
        <begin position="1225"/>
        <end position="1235"/>
    </location>
</feature>
<feature type="region of interest" description="Disordered" evidence="4">
    <location>
        <begin position="639"/>
        <end position="1235"/>
    </location>
</feature>
<proteinExistence type="inferred from homology"/>
<evidence type="ECO:0000256" key="4">
    <source>
        <dbReference type="SAM" id="MobiDB-lite"/>
    </source>
</evidence>
<evidence type="ECO:0000313" key="5">
    <source>
        <dbReference type="EMBL" id="KAF5322448.1"/>
    </source>
</evidence>
<protein>
    <recommendedName>
        <fullName evidence="7">RNA polymerase II elongation factor ELL N-terminal domain-containing protein</fullName>
    </recommendedName>
</protein>
<evidence type="ECO:0000256" key="3">
    <source>
        <dbReference type="ARBA" id="ARBA00025768"/>
    </source>
</evidence>
<dbReference type="Pfam" id="PF08433">
    <property type="entry name" value="KTI12"/>
    <property type="match status" value="2"/>
</dbReference>
<keyword evidence="1" id="KW-0547">Nucleotide-binding</keyword>
<accession>A0A8H5BHA0</accession>
<feature type="compositionally biased region" description="Basic and acidic residues" evidence="4">
    <location>
        <begin position="850"/>
        <end position="1009"/>
    </location>
</feature>
<dbReference type="InterPro" id="IPR027417">
    <property type="entry name" value="P-loop_NTPase"/>
</dbReference>
<reference evidence="5 6" key="1">
    <citation type="journal article" date="2020" name="ISME J.">
        <title>Uncovering the hidden diversity of litter-decomposition mechanisms in mushroom-forming fungi.</title>
        <authorList>
            <person name="Floudas D."/>
            <person name="Bentzer J."/>
            <person name="Ahren D."/>
            <person name="Johansson T."/>
            <person name="Persson P."/>
            <person name="Tunlid A."/>
        </authorList>
    </citation>
    <scope>NUCLEOTIDE SEQUENCE [LARGE SCALE GENOMIC DNA]</scope>
    <source>
        <strain evidence="5 6">CBS 101986</strain>
    </source>
</reference>